<organism evidence="2 3">
    <name type="scientific">Candidatus Scalindua japonica</name>
    <dbReference type="NCBI Taxonomy" id="1284222"/>
    <lineage>
        <taxon>Bacteria</taxon>
        <taxon>Pseudomonadati</taxon>
        <taxon>Planctomycetota</taxon>
        <taxon>Candidatus Brocadiia</taxon>
        <taxon>Candidatus Brocadiales</taxon>
        <taxon>Candidatus Scalinduaceae</taxon>
        <taxon>Candidatus Scalindua</taxon>
    </lineage>
</organism>
<dbReference type="Proteomes" id="UP000218542">
    <property type="component" value="Unassembled WGS sequence"/>
</dbReference>
<evidence type="ECO:0000313" key="2">
    <source>
        <dbReference type="EMBL" id="GAX61205.1"/>
    </source>
</evidence>
<dbReference type="EMBL" id="BAOS01000018">
    <property type="protein sequence ID" value="GAX61205.1"/>
    <property type="molecule type" value="Genomic_DNA"/>
</dbReference>
<protein>
    <recommendedName>
        <fullName evidence="1">HEPN domain-containing protein</fullName>
    </recommendedName>
</protein>
<evidence type="ECO:0000313" key="3">
    <source>
        <dbReference type="Proteomes" id="UP000218542"/>
    </source>
</evidence>
<dbReference type="AlphaFoldDB" id="A0A286TZ91"/>
<dbReference type="RefSeq" id="WP_096894597.1">
    <property type="nucleotide sequence ID" value="NZ_BAOS01000018.1"/>
</dbReference>
<accession>A0A286TZ91</accession>
<dbReference type="InterPro" id="IPR007842">
    <property type="entry name" value="HEPN_dom"/>
</dbReference>
<dbReference type="OrthoDB" id="9808176at2"/>
<dbReference type="PROSITE" id="PS50910">
    <property type="entry name" value="HEPN"/>
    <property type="match status" value="1"/>
</dbReference>
<reference evidence="3" key="1">
    <citation type="journal article" date="2017" name="Environ. Microbiol. Rep.">
        <title>Genetic Diversity of Marine Anaerobic Ammonium-Oxidizing Bacteria as Revealed by Genomic and Proteomic Analyses of 'Candidatus Scalindua japonica'.</title>
        <authorList>
            <person name="Oshiki M."/>
            <person name="Mizuto K."/>
            <person name="Kimura Z."/>
            <person name="Kindaichi T."/>
            <person name="Satoh H."/>
            <person name="Okabe S."/>
        </authorList>
    </citation>
    <scope>NUCLEOTIDE SEQUENCE [LARGE SCALE GENOMIC DNA]</scope>
    <source>
        <strain evidence="3">husup-a2</strain>
    </source>
</reference>
<evidence type="ECO:0000259" key="1">
    <source>
        <dbReference type="PROSITE" id="PS50910"/>
    </source>
</evidence>
<proteinExistence type="predicted"/>
<dbReference type="Pfam" id="PF05168">
    <property type="entry name" value="HEPN"/>
    <property type="match status" value="1"/>
</dbReference>
<comment type="caution">
    <text evidence="2">The sequence shown here is derived from an EMBL/GenBank/DDBJ whole genome shotgun (WGS) entry which is preliminary data.</text>
</comment>
<feature type="domain" description="HEPN" evidence="1">
    <location>
        <begin position="11"/>
        <end position="121"/>
    </location>
</feature>
<gene>
    <name evidence="2" type="ORF">SCALIN_C18_0024</name>
</gene>
<name>A0A286TZ91_9BACT</name>
<dbReference type="SUPFAM" id="SSF81593">
    <property type="entry name" value="Nucleotidyltransferase substrate binding subunit/domain"/>
    <property type="match status" value="1"/>
</dbReference>
<sequence>MTKDEHIDYWLKSADHDLSAAESLFQAKKYDWCLFIGHLVLEKTLKAIFVCANENKVPPKTHNLVKLAEVSLLGLTDEQKIFLDEVNDFNLETRYPDYKLEYYNSCTKEFTDKYLIKIKEYYKWLKSQIK</sequence>
<dbReference type="Gene3D" id="1.20.120.330">
    <property type="entry name" value="Nucleotidyltransferases domain 2"/>
    <property type="match status" value="1"/>
</dbReference>
<keyword evidence="3" id="KW-1185">Reference proteome</keyword>
<dbReference type="SMART" id="SM00748">
    <property type="entry name" value="HEPN"/>
    <property type="match status" value="1"/>
</dbReference>